<evidence type="ECO:0000313" key="2">
    <source>
        <dbReference type="Proteomes" id="UP001527090"/>
    </source>
</evidence>
<proteinExistence type="predicted"/>
<reference evidence="1 2" key="1">
    <citation type="submission" date="2022-05" db="EMBL/GenBank/DDBJ databases">
        <title>Genome Sequencing of Bee-Associated Microbes.</title>
        <authorList>
            <person name="Dunlap C."/>
        </authorList>
    </citation>
    <scope>NUCLEOTIDE SEQUENCE [LARGE SCALE GENOMIC DNA]</scope>
    <source>
        <strain evidence="1 2">NRRL NRS-750</strain>
    </source>
</reference>
<name>A0ABT4EJU0_PAEAL</name>
<dbReference type="EMBL" id="JAMDLY010000024">
    <property type="protein sequence ID" value="MCY9532913.1"/>
    <property type="molecule type" value="Genomic_DNA"/>
</dbReference>
<keyword evidence="2" id="KW-1185">Reference proteome</keyword>
<evidence type="ECO:0000313" key="1">
    <source>
        <dbReference type="EMBL" id="MCY9532913.1"/>
    </source>
</evidence>
<accession>A0ABT4EJU0</accession>
<dbReference type="RefSeq" id="WP_268599541.1">
    <property type="nucleotide sequence ID" value="NZ_JAMDLY010000024.1"/>
</dbReference>
<organism evidence="1 2">
    <name type="scientific">Paenibacillus alvei</name>
    <name type="common">Bacillus alvei</name>
    <dbReference type="NCBI Taxonomy" id="44250"/>
    <lineage>
        <taxon>Bacteria</taxon>
        <taxon>Bacillati</taxon>
        <taxon>Bacillota</taxon>
        <taxon>Bacilli</taxon>
        <taxon>Bacillales</taxon>
        <taxon>Paenibacillaceae</taxon>
        <taxon>Paenibacillus</taxon>
    </lineage>
</organism>
<comment type="caution">
    <text evidence="1">The sequence shown here is derived from an EMBL/GenBank/DDBJ whole genome shotgun (WGS) entry which is preliminary data.</text>
</comment>
<sequence length="110" mass="12540">MMNVTITEDYRLTSDDTQFILQVRKTVDPTKAPNWPKRAAEGADPTPYETWENDGYYSLNERGLTTAITAVIYRTVAVSDAQDLREFTRSIHELGESIRTEIGALIPRKF</sequence>
<gene>
    <name evidence="1" type="ORF">M5X04_26755</name>
</gene>
<protein>
    <submittedName>
        <fullName evidence="1">Uncharacterized protein</fullName>
    </submittedName>
</protein>
<dbReference type="Proteomes" id="UP001527090">
    <property type="component" value="Unassembled WGS sequence"/>
</dbReference>